<keyword evidence="1" id="KW-0732">Signal</keyword>
<accession>A0A8J5GXM9</accession>
<organism evidence="2 3">
    <name type="scientific">Zingiber officinale</name>
    <name type="common">Ginger</name>
    <name type="synonym">Amomum zingiber</name>
    <dbReference type="NCBI Taxonomy" id="94328"/>
    <lineage>
        <taxon>Eukaryota</taxon>
        <taxon>Viridiplantae</taxon>
        <taxon>Streptophyta</taxon>
        <taxon>Embryophyta</taxon>
        <taxon>Tracheophyta</taxon>
        <taxon>Spermatophyta</taxon>
        <taxon>Magnoliopsida</taxon>
        <taxon>Liliopsida</taxon>
        <taxon>Zingiberales</taxon>
        <taxon>Zingiberaceae</taxon>
        <taxon>Zingiber</taxon>
    </lineage>
</organism>
<sequence length="128" mass="13928">MAETKMVVVAFLLVAMLVASSAPAVEGAHCLRDCFARCPKETDNTVTSCHDLCVQSCIIPRRKLMAETKMVVVAFLLVAMLVASSAPAVEGAHCLRDCFARCPKETDNTVTSCHDLCVQSCIIPRRKR</sequence>
<feature type="signal peptide" evidence="1">
    <location>
        <begin position="1"/>
        <end position="27"/>
    </location>
</feature>
<protein>
    <submittedName>
        <fullName evidence="2">Uncharacterized protein</fullName>
    </submittedName>
</protein>
<keyword evidence="3" id="KW-1185">Reference proteome</keyword>
<dbReference type="EMBL" id="JACMSC010000008">
    <property type="protein sequence ID" value="KAG6511389.1"/>
    <property type="molecule type" value="Genomic_DNA"/>
</dbReference>
<dbReference type="InterPro" id="IPR038975">
    <property type="entry name" value="THNL"/>
</dbReference>
<reference evidence="2 3" key="1">
    <citation type="submission" date="2020-08" db="EMBL/GenBank/DDBJ databases">
        <title>Plant Genome Project.</title>
        <authorList>
            <person name="Zhang R.-G."/>
        </authorList>
    </citation>
    <scope>NUCLEOTIDE SEQUENCE [LARGE SCALE GENOMIC DNA]</scope>
    <source>
        <tissue evidence="2">Rhizome</tissue>
    </source>
</reference>
<dbReference type="PANTHER" id="PTHR36312">
    <property type="entry name" value="THIONIN-LIKE PROTEIN 1"/>
    <property type="match status" value="1"/>
</dbReference>
<feature type="chain" id="PRO_5035238086" evidence="1">
    <location>
        <begin position="28"/>
        <end position="128"/>
    </location>
</feature>
<evidence type="ECO:0000256" key="1">
    <source>
        <dbReference type="SAM" id="SignalP"/>
    </source>
</evidence>
<dbReference type="Proteomes" id="UP000734854">
    <property type="component" value="Unassembled WGS sequence"/>
</dbReference>
<name>A0A8J5GXM9_ZINOF</name>
<proteinExistence type="predicted"/>
<dbReference type="PANTHER" id="PTHR36312:SF1">
    <property type="entry name" value="OS01G0594500 PROTEIN"/>
    <property type="match status" value="1"/>
</dbReference>
<evidence type="ECO:0000313" key="3">
    <source>
        <dbReference type="Proteomes" id="UP000734854"/>
    </source>
</evidence>
<gene>
    <name evidence="2" type="ORF">ZIOFF_029457</name>
</gene>
<dbReference type="AlphaFoldDB" id="A0A8J5GXM9"/>
<comment type="caution">
    <text evidence="2">The sequence shown here is derived from an EMBL/GenBank/DDBJ whole genome shotgun (WGS) entry which is preliminary data.</text>
</comment>
<evidence type="ECO:0000313" key="2">
    <source>
        <dbReference type="EMBL" id="KAG6511389.1"/>
    </source>
</evidence>